<proteinExistence type="predicted"/>
<dbReference type="OrthoDB" id="6326319at2759"/>
<accession>A0A8B6ERY1</accession>
<reference evidence="1" key="1">
    <citation type="submission" date="2018-11" db="EMBL/GenBank/DDBJ databases">
        <authorList>
            <person name="Alioto T."/>
            <person name="Alioto T."/>
        </authorList>
    </citation>
    <scope>NUCLEOTIDE SEQUENCE</scope>
</reference>
<evidence type="ECO:0000313" key="1">
    <source>
        <dbReference type="EMBL" id="VDI38206.1"/>
    </source>
</evidence>
<dbReference type="InterPro" id="IPR011042">
    <property type="entry name" value="6-blade_b-propeller_TolB-like"/>
</dbReference>
<evidence type="ECO:0000313" key="2">
    <source>
        <dbReference type="Proteomes" id="UP000596742"/>
    </source>
</evidence>
<dbReference type="EMBL" id="UYJE01005561">
    <property type="protein sequence ID" value="VDI38206.1"/>
    <property type="molecule type" value="Genomic_DNA"/>
</dbReference>
<keyword evidence="2" id="KW-1185">Reference proteome</keyword>
<dbReference type="Gene3D" id="2.120.10.30">
    <property type="entry name" value="TolB, C-terminal domain"/>
    <property type="match status" value="1"/>
</dbReference>
<gene>
    <name evidence="1" type="ORF">MGAL_10B018369</name>
</gene>
<dbReference type="AlphaFoldDB" id="A0A8B6ERY1"/>
<organism evidence="1 2">
    <name type="scientific">Mytilus galloprovincialis</name>
    <name type="common">Mediterranean mussel</name>
    <dbReference type="NCBI Taxonomy" id="29158"/>
    <lineage>
        <taxon>Eukaryota</taxon>
        <taxon>Metazoa</taxon>
        <taxon>Spiralia</taxon>
        <taxon>Lophotrochozoa</taxon>
        <taxon>Mollusca</taxon>
        <taxon>Bivalvia</taxon>
        <taxon>Autobranchia</taxon>
        <taxon>Pteriomorphia</taxon>
        <taxon>Mytilida</taxon>
        <taxon>Mytiloidea</taxon>
        <taxon>Mytilidae</taxon>
        <taxon>Mytilinae</taxon>
        <taxon>Mytilus</taxon>
    </lineage>
</organism>
<sequence length="342" mass="38655">MIKTDLNAVSVLLKQADNKNNKVQEFIQISDASKFFTEVNNLEKSIDIQIPEPRSSYGSLPNFIPEEITQSNIGVLEFDENLSYEPHVHLEINKQYQTELETVTFVSSSIEQTFWISSGGFCLVQKVKLDGNNIQVLSSYNISVYDTVYNLSPFYPTAVHITSDNKILVGGNNRDFLKQGRRVVILMNKNRDHERVYEHHQHKQPIFTYPLRITSTSNGNIHVVDGGVRGNRYRVVVLEQGGDLINIYTGDREINKDIPFNPRDIVTTPRDNVIVADINTYTLHILNNAGILVTCYKTSDINIVSLCSLVFTPTGQLYIGCSTQTRSKAKDAKLYEVTISLC</sequence>
<name>A0A8B6ERY1_MYTGA</name>
<dbReference type="SUPFAM" id="SSF63829">
    <property type="entry name" value="Calcium-dependent phosphotriesterase"/>
    <property type="match status" value="1"/>
</dbReference>
<protein>
    <submittedName>
        <fullName evidence="1">Uncharacterized protein</fullName>
    </submittedName>
</protein>
<dbReference type="Proteomes" id="UP000596742">
    <property type="component" value="Unassembled WGS sequence"/>
</dbReference>
<comment type="caution">
    <text evidence="1">The sequence shown here is derived from an EMBL/GenBank/DDBJ whole genome shotgun (WGS) entry which is preliminary data.</text>
</comment>